<dbReference type="EMBL" id="FORT01000016">
    <property type="protein sequence ID" value="SFK61761.1"/>
    <property type="molecule type" value="Genomic_DNA"/>
</dbReference>
<protein>
    <submittedName>
        <fullName evidence="1">Uncharacterized protein</fullName>
    </submittedName>
</protein>
<evidence type="ECO:0000313" key="2">
    <source>
        <dbReference type="Proteomes" id="UP000198915"/>
    </source>
</evidence>
<reference evidence="2" key="1">
    <citation type="submission" date="2016-10" db="EMBL/GenBank/DDBJ databases">
        <authorList>
            <person name="Varghese N."/>
            <person name="Submissions S."/>
        </authorList>
    </citation>
    <scope>NUCLEOTIDE SEQUENCE [LARGE SCALE GENOMIC DNA]</scope>
    <source>
        <strain evidence="2">OK042</strain>
    </source>
</reference>
<gene>
    <name evidence="1" type="ORF">SAMN05518846_11681</name>
</gene>
<dbReference type="STRING" id="1884381.SAMN05518846_11681"/>
<dbReference type="Proteomes" id="UP000198915">
    <property type="component" value="Unassembled WGS sequence"/>
</dbReference>
<evidence type="ECO:0000313" key="1">
    <source>
        <dbReference type="EMBL" id="SFK61761.1"/>
    </source>
</evidence>
<accession>A0A1I4B0Z9</accession>
<sequence>MYNEHPFIPVTSLSSGLGQNVTPDLYCLCIQVVNVCFIGQVDEPNGWFLECACLCP</sequence>
<name>A0A1I4B0Z9_9BACL</name>
<organism evidence="1 2">
    <name type="scientific">Brevibacillus centrosporus</name>
    <dbReference type="NCBI Taxonomy" id="54910"/>
    <lineage>
        <taxon>Bacteria</taxon>
        <taxon>Bacillati</taxon>
        <taxon>Bacillota</taxon>
        <taxon>Bacilli</taxon>
        <taxon>Bacillales</taxon>
        <taxon>Paenibacillaceae</taxon>
        <taxon>Brevibacillus</taxon>
    </lineage>
</organism>
<keyword evidence="2" id="KW-1185">Reference proteome</keyword>
<proteinExistence type="predicted"/>
<dbReference type="AlphaFoldDB" id="A0A1I4B0Z9"/>